<feature type="domain" description="Protein FecR C-terminal" evidence="3">
    <location>
        <begin position="275"/>
        <end position="342"/>
    </location>
</feature>
<reference evidence="4 5" key="1">
    <citation type="submission" date="2019-01" db="EMBL/GenBank/DDBJ databases">
        <title>Filimonas sp. strain TTM-71.</title>
        <authorList>
            <person name="Chen W.-M."/>
        </authorList>
    </citation>
    <scope>NUCLEOTIDE SEQUENCE [LARGE SCALE GENOMIC DNA]</scope>
    <source>
        <strain evidence="4 5">TTM-71</strain>
    </source>
</reference>
<keyword evidence="1" id="KW-0812">Transmembrane</keyword>
<dbReference type="Proteomes" id="UP000290545">
    <property type="component" value="Unassembled WGS sequence"/>
</dbReference>
<dbReference type="InterPro" id="IPR006860">
    <property type="entry name" value="FecR"/>
</dbReference>
<dbReference type="PANTHER" id="PTHR30273:SF2">
    <property type="entry name" value="PROTEIN FECR"/>
    <property type="match status" value="1"/>
</dbReference>
<dbReference type="PIRSF" id="PIRSF018266">
    <property type="entry name" value="FecR"/>
    <property type="match status" value="1"/>
</dbReference>
<evidence type="ECO:0000313" key="4">
    <source>
        <dbReference type="EMBL" id="RXK82911.1"/>
    </source>
</evidence>
<dbReference type="OrthoDB" id="1119382at2"/>
<dbReference type="GO" id="GO:0016989">
    <property type="term" value="F:sigma factor antagonist activity"/>
    <property type="evidence" value="ECO:0007669"/>
    <property type="project" value="TreeGrafter"/>
</dbReference>
<comment type="caution">
    <text evidence="4">The sequence shown here is derived from an EMBL/GenBank/DDBJ whole genome shotgun (WGS) entry which is preliminary data.</text>
</comment>
<dbReference type="Gene3D" id="3.55.50.30">
    <property type="match status" value="1"/>
</dbReference>
<dbReference type="InterPro" id="IPR012373">
    <property type="entry name" value="Ferrdict_sens_TM"/>
</dbReference>
<dbReference type="AlphaFoldDB" id="A0A4Q1D5I0"/>
<gene>
    <name evidence="4" type="ORF">ESB13_12340</name>
</gene>
<dbReference type="Gene3D" id="2.60.120.1440">
    <property type="match status" value="1"/>
</dbReference>
<evidence type="ECO:0000313" key="5">
    <source>
        <dbReference type="Proteomes" id="UP000290545"/>
    </source>
</evidence>
<dbReference type="Pfam" id="PF16344">
    <property type="entry name" value="FecR_C"/>
    <property type="match status" value="1"/>
</dbReference>
<keyword evidence="1" id="KW-1133">Transmembrane helix</keyword>
<feature type="transmembrane region" description="Helical" evidence="1">
    <location>
        <begin position="96"/>
        <end position="114"/>
    </location>
</feature>
<evidence type="ECO:0000256" key="1">
    <source>
        <dbReference type="SAM" id="Phobius"/>
    </source>
</evidence>
<feature type="domain" description="FecR protein" evidence="2">
    <location>
        <begin position="131"/>
        <end position="226"/>
    </location>
</feature>
<evidence type="ECO:0000259" key="2">
    <source>
        <dbReference type="Pfam" id="PF04773"/>
    </source>
</evidence>
<organism evidence="4 5">
    <name type="scientific">Filimonas effusa</name>
    <dbReference type="NCBI Taxonomy" id="2508721"/>
    <lineage>
        <taxon>Bacteria</taxon>
        <taxon>Pseudomonadati</taxon>
        <taxon>Bacteroidota</taxon>
        <taxon>Chitinophagia</taxon>
        <taxon>Chitinophagales</taxon>
        <taxon>Chitinophagaceae</taxon>
        <taxon>Filimonas</taxon>
    </lineage>
</organism>
<evidence type="ECO:0000259" key="3">
    <source>
        <dbReference type="Pfam" id="PF16344"/>
    </source>
</evidence>
<dbReference type="EMBL" id="SDHZ01000002">
    <property type="protein sequence ID" value="RXK82911.1"/>
    <property type="molecule type" value="Genomic_DNA"/>
</dbReference>
<sequence>MSRFMQQQPIDRQLLTTYLKGDCTPGQLQQVKQYFEAPQYKESLEAFLHEDWLRQAAIPVAVTPDVADQFQRFRVATGQQVETTVVTLRKWRGLRGVAAAACVAVVAVAGWLLYHSYGPTQEAVVATQWKTLTTKPGKVSEVMLPDSSMVYLGPASTLRYNEGYPAKNRQLYLQGEAYFIVQHREGPAFTVTTGRLTTVDIGTEFNISYHPQQAAIAVAVAKGKVEVLQQTASHTVTSRSPLTASQCLYYDTATAAIRFGNTAPDLIGAWRKGILHFRNTTLQEMALQLERYYNIQIRFSDDMLAKERITTVLRRRSLPDALQVLSMTAGVHCSRKGDTVWIKKSSALLESGTAK</sequence>
<dbReference type="InterPro" id="IPR032508">
    <property type="entry name" value="FecR_C"/>
</dbReference>
<dbReference type="PANTHER" id="PTHR30273">
    <property type="entry name" value="PERIPLASMIC SIGNAL SENSOR AND SIGMA FACTOR ACTIVATOR FECR-RELATED"/>
    <property type="match status" value="1"/>
</dbReference>
<proteinExistence type="predicted"/>
<protein>
    <submittedName>
        <fullName evidence="4">FecR family protein</fullName>
    </submittedName>
</protein>
<name>A0A4Q1D5I0_9BACT</name>
<keyword evidence="5" id="KW-1185">Reference proteome</keyword>
<dbReference type="Pfam" id="PF04773">
    <property type="entry name" value="FecR"/>
    <property type="match status" value="1"/>
</dbReference>
<keyword evidence="1" id="KW-0472">Membrane</keyword>
<accession>A0A4Q1D5I0</accession>